<gene>
    <name evidence="2" type="ORF">GCM10007276_12450</name>
</gene>
<keyword evidence="1" id="KW-0812">Transmembrane</keyword>
<sequence length="96" mass="10578">MEALAGKAAAQFLDQGLLGAAILILLACVVALWRGSNKTQEARITDLKAGTETLKSLDLQMTVNNLKLDSQDGRLREIEGRLRDMDDALRDLGRRR</sequence>
<reference evidence="2" key="2">
    <citation type="submission" date="2020-09" db="EMBL/GenBank/DDBJ databases">
        <authorList>
            <person name="Sun Q."/>
            <person name="Sedlacek I."/>
        </authorList>
    </citation>
    <scope>NUCLEOTIDE SEQUENCE</scope>
    <source>
        <strain evidence="2">CCM 7684</strain>
    </source>
</reference>
<accession>A0A8J2VLJ3</accession>
<organism evidence="2 3">
    <name type="scientific">Agaricicola taiwanensis</name>
    <dbReference type="NCBI Taxonomy" id="591372"/>
    <lineage>
        <taxon>Bacteria</taxon>
        <taxon>Pseudomonadati</taxon>
        <taxon>Pseudomonadota</taxon>
        <taxon>Alphaproteobacteria</taxon>
        <taxon>Rhodobacterales</taxon>
        <taxon>Paracoccaceae</taxon>
        <taxon>Agaricicola</taxon>
    </lineage>
</organism>
<keyword evidence="1" id="KW-1133">Transmembrane helix</keyword>
<dbReference type="Proteomes" id="UP000602745">
    <property type="component" value="Unassembled WGS sequence"/>
</dbReference>
<dbReference type="AlphaFoldDB" id="A0A8J2VLJ3"/>
<reference evidence="2" key="1">
    <citation type="journal article" date="2014" name="Int. J. Syst. Evol. Microbiol.">
        <title>Complete genome sequence of Corynebacterium casei LMG S-19264T (=DSM 44701T), isolated from a smear-ripened cheese.</title>
        <authorList>
            <consortium name="US DOE Joint Genome Institute (JGI-PGF)"/>
            <person name="Walter F."/>
            <person name="Albersmeier A."/>
            <person name="Kalinowski J."/>
            <person name="Ruckert C."/>
        </authorList>
    </citation>
    <scope>NUCLEOTIDE SEQUENCE</scope>
    <source>
        <strain evidence="2">CCM 7684</strain>
    </source>
</reference>
<evidence type="ECO:0000313" key="3">
    <source>
        <dbReference type="Proteomes" id="UP000602745"/>
    </source>
</evidence>
<protein>
    <submittedName>
        <fullName evidence="2">Uncharacterized protein</fullName>
    </submittedName>
</protein>
<evidence type="ECO:0000256" key="1">
    <source>
        <dbReference type="SAM" id="Phobius"/>
    </source>
</evidence>
<keyword evidence="3" id="KW-1185">Reference proteome</keyword>
<comment type="caution">
    <text evidence="2">The sequence shown here is derived from an EMBL/GenBank/DDBJ whole genome shotgun (WGS) entry which is preliminary data.</text>
</comment>
<evidence type="ECO:0000313" key="2">
    <source>
        <dbReference type="EMBL" id="GGE36460.1"/>
    </source>
</evidence>
<dbReference type="RefSeq" id="WP_188408791.1">
    <property type="nucleotide sequence ID" value="NZ_BMCP01000001.1"/>
</dbReference>
<feature type="transmembrane region" description="Helical" evidence="1">
    <location>
        <begin position="12"/>
        <end position="33"/>
    </location>
</feature>
<proteinExistence type="predicted"/>
<keyword evidence="1" id="KW-0472">Membrane</keyword>
<dbReference type="EMBL" id="BMCP01000001">
    <property type="protein sequence ID" value="GGE36460.1"/>
    <property type="molecule type" value="Genomic_DNA"/>
</dbReference>
<dbReference type="PROSITE" id="PS51257">
    <property type="entry name" value="PROKAR_LIPOPROTEIN"/>
    <property type="match status" value="1"/>
</dbReference>
<name>A0A8J2VLJ3_9RHOB</name>